<feature type="domain" description="Beta-lactamase-related" evidence="2">
    <location>
        <begin position="86"/>
        <end position="365"/>
    </location>
</feature>
<evidence type="ECO:0000313" key="3">
    <source>
        <dbReference type="EMBL" id="MBD8083300.1"/>
    </source>
</evidence>
<dbReference type="Gene3D" id="3.40.710.10">
    <property type="entry name" value="DD-peptidase/beta-lactamase superfamily"/>
    <property type="match status" value="1"/>
</dbReference>
<protein>
    <submittedName>
        <fullName evidence="3">Serine hydrolase</fullName>
    </submittedName>
</protein>
<organism evidence="3 4">
    <name type="scientific">Chryseobacterium caseinilyticum</name>
    <dbReference type="NCBI Taxonomy" id="2771428"/>
    <lineage>
        <taxon>Bacteria</taxon>
        <taxon>Pseudomonadati</taxon>
        <taxon>Bacteroidota</taxon>
        <taxon>Flavobacteriia</taxon>
        <taxon>Flavobacteriales</taxon>
        <taxon>Weeksellaceae</taxon>
        <taxon>Chryseobacterium group</taxon>
        <taxon>Chryseobacterium</taxon>
    </lineage>
</organism>
<dbReference type="RefSeq" id="WP_191737218.1">
    <property type="nucleotide sequence ID" value="NZ_JACYFS010000003.1"/>
</dbReference>
<dbReference type="InterPro" id="IPR050789">
    <property type="entry name" value="Diverse_Enzym_Activities"/>
</dbReference>
<gene>
    <name evidence="3" type="ORF">IC610_12830</name>
</gene>
<keyword evidence="1" id="KW-1133">Transmembrane helix</keyword>
<keyword evidence="4" id="KW-1185">Reference proteome</keyword>
<keyword evidence="3" id="KW-0378">Hydrolase</keyword>
<dbReference type="SUPFAM" id="SSF56601">
    <property type="entry name" value="beta-lactamase/transpeptidase-like"/>
    <property type="match status" value="1"/>
</dbReference>
<evidence type="ECO:0000313" key="4">
    <source>
        <dbReference type="Proteomes" id="UP000637299"/>
    </source>
</evidence>
<dbReference type="InterPro" id="IPR012338">
    <property type="entry name" value="Beta-lactam/transpept-like"/>
</dbReference>
<comment type="caution">
    <text evidence="3">The sequence shown here is derived from an EMBL/GenBank/DDBJ whole genome shotgun (WGS) entry which is preliminary data.</text>
</comment>
<sequence>MVIFIYFIVFLILMAAVVYILDYGYLINGISKTYFKGKSSAHIDDGKFFSKNVIETKSPKPWVKADNYNKTDLPKNIVDDLNIGNTASFLVIKDGKLVHEQYWKGYNKISLTNSFSMAKAVTVMLLGKALEEGKIKNINGKFSDYFDEFKTKTSAENLTLKNLAQMESGLDWDEDYKNPFRPNAKAYYGKSLIDATFKRKFKEKSGERFEYQSGSTQLLGFAVKKAIGQTLSSYLSEKFWIPLGMEQNAIWSTDQSGMEKTYCCIHATSRDFAKLGQLFLNDGEFDGQQLLNPEFINEMKNPTKKSSEIYGMGFWINNDNPIKHYYFLGLQGQYIIMIPEHNMVIVRTGSYNNLPKTDRGRPDQVRFLVNETVKHFV</sequence>
<dbReference type="Proteomes" id="UP000637299">
    <property type="component" value="Unassembled WGS sequence"/>
</dbReference>
<keyword evidence="1" id="KW-0812">Transmembrane</keyword>
<name>A0ABR8ZDC5_9FLAO</name>
<feature type="transmembrane region" description="Helical" evidence="1">
    <location>
        <begin position="6"/>
        <end position="26"/>
    </location>
</feature>
<accession>A0ABR8ZDC5</accession>
<proteinExistence type="predicted"/>
<reference evidence="3 4" key="1">
    <citation type="submission" date="2020-09" db="EMBL/GenBank/DDBJ databases">
        <title>Genome seq and assembly of Chryseobacterium sp.</title>
        <authorList>
            <person name="Chhetri G."/>
        </authorList>
    </citation>
    <scope>NUCLEOTIDE SEQUENCE [LARGE SCALE GENOMIC DNA]</scope>
    <source>
        <strain evidence="3 4">GCR10</strain>
    </source>
</reference>
<dbReference type="Pfam" id="PF00144">
    <property type="entry name" value="Beta-lactamase"/>
    <property type="match status" value="1"/>
</dbReference>
<evidence type="ECO:0000259" key="2">
    <source>
        <dbReference type="Pfam" id="PF00144"/>
    </source>
</evidence>
<evidence type="ECO:0000256" key="1">
    <source>
        <dbReference type="SAM" id="Phobius"/>
    </source>
</evidence>
<dbReference type="InterPro" id="IPR001466">
    <property type="entry name" value="Beta-lactam-related"/>
</dbReference>
<dbReference type="EMBL" id="JACYFS010000003">
    <property type="protein sequence ID" value="MBD8083300.1"/>
    <property type="molecule type" value="Genomic_DNA"/>
</dbReference>
<dbReference type="PANTHER" id="PTHR43283">
    <property type="entry name" value="BETA-LACTAMASE-RELATED"/>
    <property type="match status" value="1"/>
</dbReference>
<keyword evidence="1" id="KW-0472">Membrane</keyword>
<dbReference type="GO" id="GO:0016787">
    <property type="term" value="F:hydrolase activity"/>
    <property type="evidence" value="ECO:0007669"/>
    <property type="project" value="UniProtKB-KW"/>
</dbReference>
<dbReference type="PANTHER" id="PTHR43283:SF7">
    <property type="entry name" value="BETA-LACTAMASE-RELATED DOMAIN-CONTAINING PROTEIN"/>
    <property type="match status" value="1"/>
</dbReference>